<sequence length="1849" mass="197017">MTRIAIVGTGPSGLYLGKYLSNLVKGSKIDFFEKSHRLFGLFRYGIAPDKPSIRSSCFSLINSKYRFFTGVEVGNHVKLEKLLEFYKFVFLCCGAEKSKLLRVKNEQFGVFNGLDLIKYYNHKDDQCYSRELPSDLKVYQVDRSNYSVEGVTSYKNNSNSSEVEEYLSHLKKLKDIEIGIIGNGNVALDIVRAFSGNWDQLSIDQEKSNQRIYINPRFLDFLKGLSVKRITLFGRSSLIDSKFTNGELRELLSIKSNLYTVGSRDSNINSISTSSSNSNTSHQLNSGVTSRQLRRKLELFQALTNSEGTDKRRVEVDFRFNSRVVEAVNDTSGNIEQVQFVGNSSITDKGVGGRDGHEKVENRQCNLLVKCVGYELSDLSKELLKQVDNKRVFANGWLTSGGRGDLNHTISRSVELARYVNGLLTSSLKSTIDIDRAIADSGGSSVSLNTGVEISSSFENRDILRYLESKYTVKAIVDKAMEFAKLEEVQGLKFQHALVVPRYSFTDDGVENTLSSLVVSKYNVLIQYGGPIANFYHLQKVIDSKSVSNDNLVMTLDVGANIVSLVSGNEATSTSDYDGDVDVGNCDGNYVGNYPGKNGNTNMNRSGSSSSRLDLEDLLLIETNSSLYVYSLINHSYLYTYRKPSSVHKSSSVGDKGVDRMWYRITAEDECLMLLIVDGAGRLALINVRTGSIVSETRLLGQGPHHSGIGIGNDTKDKVRLIGNVDKNRILIVTRYNKMYLVDLSVDNNKSTDRNRVFELTIKHTRSSSDDMVCKTLNGDYEVVGCHIVNDTVLLGIIVPHYDDNMVLMCNIDTGSSNSSSGNGSNMSSNSGNKELTPLGYCYNEFFLTRDEPDGLNGKNTGDEAWIAFKHIEKWDLFIAYSNRSTSTVLITSNRRLREANGGATEEANKSLGLFGGKLVLSTNTANQADAGVSGSEYNVLLMSEGYCLESNEFENHVLNVFVYTNYKNEIYRNASLEDTPTLKDPVVVGLVIDSGDVSMFYVDRHIIGTDNKEEEIMCGLYSKERDVIISSSGAYKDADEGSYGSIGGGDVVTGQYKSASTRSGGVDGGISSVNVQKFLTKYYKDGFYKYRKDKRLFKLHEAFCNSLEYFNSSVDHLLNADDSVRDGSPIRVSKSIKSGYNADCKLDKLKDYNLIIKKLLNIQQDLSNALHKISIPGSPEDSNDGGTSGSETPLPCSADLNGYVNAKDSGKELMDKMYNLLDNLSLQSMESVSADNLNEVESSLMYMNSCLNSLYRKFDGLENKLLEVHNQMVFNEIVGGYGTNTWLAKYSDQLAESTYTRSPTDTLAGGVSRAGRSTSVVERKLDRLVDDIVRLYNRPLLDLGSEFSNLGLRNGSAGVSGATLGEGSSGLGGGTKLKYNNYDVLFKGAGGTINLPSSPSSEQTNDGSVFSASRKPSSRSDKSKTKTPTPGSEGGDFTLGSGNAVSTSAATATAKTFTAKTSIGGVVANNGFGGRNLTGFGAGNLTSAGFGNLASAGSNNLTGFGAGTASKDSLSIFGTFKSPTSFGITGTSHGVDKNDSAKTNIPSIFGDSASGTSALDKSVSVGVSAVTSEGAGKVKFGLTTSLLSGYDLVPSSLEKASAGVTATAGGIGGNSKSSPPDSGTSVFAGFNTNKSLLDIALNSSSQVASTATSTLGGAFPAATSGGTAGGFFGSGSSASALGGSFLNSSSNAGISTGNLGSGNSSLLSPAPPSPFRTGTSSPFGGNASGAVSGSFTGVGNFATNSFPASGSVFGATPPSNNSSLYNQASGNAPAASSTSIFGSNSGSVFGGGTSSSGLSFFGTSAGAVSNTTGGNSAISGGGIFGSNPPGGNLGGDLWGASRRSNPLD</sequence>
<dbReference type="Gene3D" id="3.40.50.720">
    <property type="entry name" value="NAD(P)-binding Rossmann-like Domain"/>
    <property type="match status" value="1"/>
</dbReference>
<comment type="cofactor">
    <cofactor evidence="1">
        <name>FAD</name>
        <dbReference type="ChEBI" id="CHEBI:57692"/>
    </cofactor>
</comment>
<dbReference type="InterPro" id="IPR055275">
    <property type="entry name" value="Ferredox_Rdtase"/>
</dbReference>
<feature type="region of interest" description="Disordered" evidence="6">
    <location>
        <begin position="1704"/>
        <end position="1723"/>
    </location>
</feature>
<feature type="compositionally biased region" description="Polar residues" evidence="6">
    <location>
        <begin position="1396"/>
        <end position="1411"/>
    </location>
</feature>
<gene>
    <name evidence="7" type="ORF">MACK_002395</name>
</gene>
<feature type="region of interest" description="Disordered" evidence="6">
    <location>
        <begin position="1396"/>
        <end position="1442"/>
    </location>
</feature>
<keyword evidence="4" id="KW-0521">NADP</keyword>
<evidence type="ECO:0000256" key="5">
    <source>
        <dbReference type="ARBA" id="ARBA00023002"/>
    </source>
</evidence>
<dbReference type="PANTHER" id="PTHR48467:SF1">
    <property type="entry name" value="GLUTAMATE SYNTHASE 1 [NADH], CHLOROPLASTIC-LIKE"/>
    <property type="match status" value="1"/>
</dbReference>
<dbReference type="Gene3D" id="3.50.50.60">
    <property type="entry name" value="FAD/NAD(P)-binding domain"/>
    <property type="match status" value="1"/>
</dbReference>
<keyword evidence="3" id="KW-0274">FAD</keyword>
<dbReference type="SUPFAM" id="SSF51971">
    <property type="entry name" value="Nucleotide-binding domain"/>
    <property type="match status" value="1"/>
</dbReference>
<evidence type="ECO:0000256" key="1">
    <source>
        <dbReference type="ARBA" id="ARBA00001974"/>
    </source>
</evidence>
<evidence type="ECO:0000313" key="8">
    <source>
        <dbReference type="Proteomes" id="UP000244811"/>
    </source>
</evidence>
<name>A0A976MC50_THEOR</name>
<protein>
    <submittedName>
        <fullName evidence="7">Uncharacterized protein</fullName>
    </submittedName>
</protein>
<dbReference type="InterPro" id="IPR036188">
    <property type="entry name" value="FAD/NAD-bd_sf"/>
</dbReference>
<evidence type="ECO:0000256" key="4">
    <source>
        <dbReference type="ARBA" id="ARBA00022857"/>
    </source>
</evidence>
<keyword evidence="5" id="KW-0560">Oxidoreductase</keyword>
<evidence type="ECO:0000256" key="2">
    <source>
        <dbReference type="ARBA" id="ARBA00022630"/>
    </source>
</evidence>
<dbReference type="GO" id="GO:0016491">
    <property type="term" value="F:oxidoreductase activity"/>
    <property type="evidence" value="ECO:0007669"/>
    <property type="project" value="UniProtKB-KW"/>
</dbReference>
<organism evidence="7 8">
    <name type="scientific">Theileria orientalis</name>
    <dbReference type="NCBI Taxonomy" id="68886"/>
    <lineage>
        <taxon>Eukaryota</taxon>
        <taxon>Sar</taxon>
        <taxon>Alveolata</taxon>
        <taxon>Apicomplexa</taxon>
        <taxon>Aconoidasida</taxon>
        <taxon>Piroplasmida</taxon>
        <taxon>Theileriidae</taxon>
        <taxon>Theileria</taxon>
    </lineage>
</organism>
<feature type="region of interest" description="Disordered" evidence="6">
    <location>
        <begin position="1174"/>
        <end position="1194"/>
    </location>
</feature>
<dbReference type="Proteomes" id="UP000244811">
    <property type="component" value="Chromosome 3"/>
</dbReference>
<evidence type="ECO:0000256" key="6">
    <source>
        <dbReference type="SAM" id="MobiDB-lite"/>
    </source>
</evidence>
<evidence type="ECO:0000313" key="7">
    <source>
        <dbReference type="EMBL" id="UKK01577.1"/>
    </source>
</evidence>
<feature type="region of interest" description="Disordered" evidence="6">
    <location>
        <begin position="1821"/>
        <end position="1849"/>
    </location>
</feature>
<keyword evidence="2" id="KW-0285">Flavoprotein</keyword>
<proteinExistence type="predicted"/>
<dbReference type="PANTHER" id="PTHR48467">
    <property type="entry name" value="GLUTAMATE SYNTHASE 1 [NADH], CHLOROPLASTIC-LIKE"/>
    <property type="match status" value="1"/>
</dbReference>
<accession>A0A976MC50</accession>
<dbReference type="PRINTS" id="PR00419">
    <property type="entry name" value="ADXRDTASE"/>
</dbReference>
<dbReference type="EMBL" id="CP056070">
    <property type="protein sequence ID" value="UKK01577.1"/>
    <property type="molecule type" value="Genomic_DNA"/>
</dbReference>
<evidence type="ECO:0000256" key="3">
    <source>
        <dbReference type="ARBA" id="ARBA00022827"/>
    </source>
</evidence>
<reference evidence="7" key="1">
    <citation type="submission" date="2022-07" db="EMBL/GenBank/DDBJ databases">
        <title>Evaluation of T. orientalis genome assembly methods using nanopore sequencing and analysis of variation between genomes.</title>
        <authorList>
            <person name="Yam J."/>
            <person name="Micallef M.L."/>
            <person name="Liu M."/>
            <person name="Djordjevic S.P."/>
            <person name="Bogema D.R."/>
            <person name="Jenkins C."/>
        </authorList>
    </citation>
    <scope>NUCLEOTIDE SEQUENCE</scope>
    <source>
        <strain evidence="7">Goon Nure</strain>
    </source>
</reference>